<dbReference type="InterPro" id="IPR005849">
    <property type="entry name" value="GalP_Utransf_N"/>
</dbReference>
<dbReference type="PIRSF" id="PIRSF006005">
    <property type="entry name" value="GalT_BS"/>
    <property type="match status" value="1"/>
</dbReference>
<proteinExistence type="inferred from homology"/>
<dbReference type="GO" id="GO:0008108">
    <property type="term" value="F:UDP-glucose:hexose-1-phosphate uridylyltransferase activity"/>
    <property type="evidence" value="ECO:0007669"/>
    <property type="project" value="UniProtKB-UniRule"/>
</dbReference>
<keyword evidence="6 10" id="KW-0808">Transferase</keyword>
<evidence type="ECO:0000256" key="10">
    <source>
        <dbReference type="HAMAP-Rule" id="MF_00571"/>
    </source>
</evidence>
<evidence type="ECO:0000256" key="1">
    <source>
        <dbReference type="ARBA" id="ARBA00001107"/>
    </source>
</evidence>
<dbReference type="HAMAP" id="MF_00571">
    <property type="entry name" value="GalP_UDP_trans"/>
    <property type="match status" value="1"/>
</dbReference>
<keyword evidence="14" id="KW-1185">Reference proteome</keyword>
<comment type="pathway">
    <text evidence="3 10">Carbohydrate metabolism; galactose metabolism.</text>
</comment>
<evidence type="ECO:0000313" key="14">
    <source>
        <dbReference type="Proteomes" id="UP000323646"/>
    </source>
</evidence>
<comment type="subcellular location">
    <subcellularLocation>
        <location evidence="2 10">Cytoplasm</location>
    </subcellularLocation>
</comment>
<dbReference type="OrthoDB" id="2293at2"/>
<organism evidence="13 14">
    <name type="scientific">Selenomonas ruminis</name>
    <dbReference type="NCBI Taxonomy" id="2593411"/>
    <lineage>
        <taxon>Bacteria</taxon>
        <taxon>Bacillati</taxon>
        <taxon>Bacillota</taxon>
        <taxon>Negativicutes</taxon>
        <taxon>Selenomonadales</taxon>
        <taxon>Selenomonadaceae</taxon>
        <taxon>Selenomonas</taxon>
    </lineage>
</organism>
<evidence type="ECO:0000256" key="6">
    <source>
        <dbReference type="ARBA" id="ARBA00022679"/>
    </source>
</evidence>
<keyword evidence="5 10" id="KW-0963">Cytoplasm</keyword>
<feature type="domain" description="Galactose-1-phosphate uridyl transferase N-terminal" evidence="11">
    <location>
        <begin position="55"/>
        <end position="230"/>
    </location>
</feature>
<dbReference type="InterPro" id="IPR000766">
    <property type="entry name" value="GalP_uridyl_Trfase_II"/>
</dbReference>
<evidence type="ECO:0000256" key="2">
    <source>
        <dbReference type="ARBA" id="ARBA00004496"/>
    </source>
</evidence>
<evidence type="ECO:0000256" key="7">
    <source>
        <dbReference type="ARBA" id="ARBA00022695"/>
    </source>
</evidence>
<sequence>MTINTEINRLLNFAKQRGLISEEDYYYSANLLLDVLHVSEFVPEEINETLETAAPILASMLDFAVQEGLIEDTVCQRDLFDTRLMNCVMPRPSEVVRKFQEDYARAPKAATDNFYKMSIAANYIRKDRIDKNLKWQVSTEYGPLDITINLSKPEKDPRDIAKAKLVAASTYPQCLLCRENEGFAGHAGHPARQTHRLIPLRLASHRWFLQYSPYTYYNEHCIVLNRKHTPMKVNRKTFENLLDFVTIFPHYFLGSNADLPIVGGSILSHDHYQGGRYDFAMAKAPVEKEYAAAGFPSVKIGRVKWPMSTIRLTGENREELVSLADKILTKWRSYRDESVGILPFSDGQPHNTITPIARRRGSGYELDLVLRNNRTSAEHPLGIFHPHAEVHHIKKENIGLIEVMGLAVLPARLKQEMQQLGQELVKGTGDVSGIAELAKHAEWYQMLREKYPEVTQEQVTEILQAEIGRVFATVLTHAGVFKRDAQGMAAFDRFMQTVSED</sequence>
<dbReference type="NCBIfam" id="NF003629">
    <property type="entry name" value="PRK05270.1-2"/>
    <property type="match status" value="1"/>
</dbReference>
<name>A0A5D6W3U1_9FIRM</name>
<dbReference type="InterPro" id="IPR023425">
    <property type="entry name" value="GalP_uridyl_Trfase_II_CS"/>
</dbReference>
<dbReference type="EMBL" id="VTOY01000004">
    <property type="protein sequence ID" value="TYZ22973.1"/>
    <property type="molecule type" value="Genomic_DNA"/>
</dbReference>
<evidence type="ECO:0000256" key="4">
    <source>
        <dbReference type="ARBA" id="ARBA00008706"/>
    </source>
</evidence>
<accession>A0A5D6W3U1</accession>
<feature type="domain" description="Galactose-1-phosphate uridyl transferase C-terminal" evidence="12">
    <location>
        <begin position="246"/>
        <end position="433"/>
    </location>
</feature>
<keyword evidence="9 10" id="KW-0119">Carbohydrate metabolism</keyword>
<evidence type="ECO:0000256" key="5">
    <source>
        <dbReference type="ARBA" id="ARBA00022490"/>
    </source>
</evidence>
<dbReference type="PANTHER" id="PTHR39191">
    <property type="entry name" value="GALACTOSE-1-PHOSPHATE URIDYLYLTRANSFERASE"/>
    <property type="match status" value="1"/>
</dbReference>
<keyword evidence="8 10" id="KW-0299">Galactose metabolism</keyword>
<dbReference type="PROSITE" id="PS01163">
    <property type="entry name" value="GAL_P_UDP_TRANSF_II"/>
    <property type="match status" value="1"/>
</dbReference>
<protein>
    <recommendedName>
        <fullName evidence="10">Galactose-1-phosphate uridylyltransferase</fullName>
        <shortName evidence="10">Gal-1-P uridylyltransferase</shortName>
        <ecNumber evidence="10">2.7.7.12</ecNumber>
    </recommendedName>
    <alternativeName>
        <fullName evidence="10">UDP-glucose--hexose-1-phosphate uridylyltransferase</fullName>
    </alternativeName>
</protein>
<dbReference type="NCBIfam" id="TIGR01239">
    <property type="entry name" value="galT_2"/>
    <property type="match status" value="1"/>
</dbReference>
<comment type="caution">
    <text evidence="13">The sequence shown here is derived from an EMBL/GenBank/DDBJ whole genome shotgun (WGS) entry which is preliminary data.</text>
</comment>
<dbReference type="AlphaFoldDB" id="A0A5D6W3U1"/>
<dbReference type="InterPro" id="IPR005850">
    <property type="entry name" value="GalP_Utransf_C"/>
</dbReference>
<dbReference type="EC" id="2.7.7.12" evidence="10"/>
<evidence type="ECO:0000256" key="9">
    <source>
        <dbReference type="ARBA" id="ARBA00023277"/>
    </source>
</evidence>
<comment type="similarity">
    <text evidence="4 10">Belongs to the galactose-1-phosphate uridylyltransferase type 2 family.</text>
</comment>
<evidence type="ECO:0000259" key="12">
    <source>
        <dbReference type="Pfam" id="PF02744"/>
    </source>
</evidence>
<dbReference type="PANTHER" id="PTHR39191:SF1">
    <property type="entry name" value="DUF4922 DOMAIN-CONTAINING PROTEIN"/>
    <property type="match status" value="1"/>
</dbReference>
<dbReference type="Pfam" id="PF02744">
    <property type="entry name" value="GalP_UDP_tr_C"/>
    <property type="match status" value="1"/>
</dbReference>
<evidence type="ECO:0000259" key="11">
    <source>
        <dbReference type="Pfam" id="PF01087"/>
    </source>
</evidence>
<dbReference type="UniPathway" id="UPA00214"/>
<evidence type="ECO:0000313" key="13">
    <source>
        <dbReference type="EMBL" id="TYZ22973.1"/>
    </source>
</evidence>
<evidence type="ECO:0000256" key="8">
    <source>
        <dbReference type="ARBA" id="ARBA00023144"/>
    </source>
</evidence>
<reference evidence="13 14" key="1">
    <citation type="submission" date="2019-08" db="EMBL/GenBank/DDBJ databases">
        <title>Selenomonas sp. mPRGC5 and Selenomonas sp. mPRGC8 isolated from ruminal fluid of dairy goat (Capra hircus).</title>
        <authorList>
            <person name="Poothong S."/>
            <person name="Nuengjamnong C."/>
            <person name="Tanasupawat S."/>
        </authorList>
    </citation>
    <scope>NUCLEOTIDE SEQUENCE [LARGE SCALE GENOMIC DNA]</scope>
    <source>
        <strain evidence="14">mPRGC5</strain>
    </source>
</reference>
<dbReference type="Pfam" id="PF01087">
    <property type="entry name" value="GalP_UDP_transf"/>
    <property type="match status" value="1"/>
</dbReference>
<gene>
    <name evidence="10 13" type="primary">galT</name>
    <name evidence="13" type="ORF">FZ040_07070</name>
</gene>
<dbReference type="GO" id="GO:0005737">
    <property type="term" value="C:cytoplasm"/>
    <property type="evidence" value="ECO:0007669"/>
    <property type="project" value="UniProtKB-SubCell"/>
</dbReference>
<evidence type="ECO:0000256" key="3">
    <source>
        <dbReference type="ARBA" id="ARBA00004947"/>
    </source>
</evidence>
<comment type="catalytic activity">
    <reaction evidence="1 10">
        <text>alpha-D-galactose 1-phosphate + UDP-alpha-D-glucose = alpha-D-glucose 1-phosphate + UDP-alpha-D-galactose</text>
        <dbReference type="Rhea" id="RHEA:13989"/>
        <dbReference type="ChEBI" id="CHEBI:58336"/>
        <dbReference type="ChEBI" id="CHEBI:58601"/>
        <dbReference type="ChEBI" id="CHEBI:58885"/>
        <dbReference type="ChEBI" id="CHEBI:66914"/>
        <dbReference type="EC" id="2.7.7.12"/>
    </reaction>
</comment>
<dbReference type="GO" id="GO:0006012">
    <property type="term" value="P:galactose metabolic process"/>
    <property type="evidence" value="ECO:0007669"/>
    <property type="project" value="UniProtKB-UniRule"/>
</dbReference>
<dbReference type="Proteomes" id="UP000323646">
    <property type="component" value="Unassembled WGS sequence"/>
</dbReference>
<keyword evidence="7 10" id="KW-0548">Nucleotidyltransferase</keyword>